<feature type="transmembrane region" description="Helical" evidence="1">
    <location>
        <begin position="20"/>
        <end position="46"/>
    </location>
</feature>
<sequence length="68" mass="8208">MKIEFTKLQLIFTIGDFDFYLNLLFLIYFHNWIDCCVLVKVTTVWVSHERQMKLRNCSSGLLHIRKIN</sequence>
<protein>
    <submittedName>
        <fullName evidence="2">Uncharacterized protein</fullName>
    </submittedName>
</protein>
<evidence type="ECO:0000256" key="1">
    <source>
        <dbReference type="SAM" id="Phobius"/>
    </source>
</evidence>
<name>A0A3M7QWC0_BRAPC</name>
<keyword evidence="3" id="KW-1185">Reference proteome</keyword>
<keyword evidence="1" id="KW-1133">Transmembrane helix</keyword>
<keyword evidence="1" id="KW-0472">Membrane</keyword>
<evidence type="ECO:0000313" key="3">
    <source>
        <dbReference type="Proteomes" id="UP000276133"/>
    </source>
</evidence>
<organism evidence="2 3">
    <name type="scientific">Brachionus plicatilis</name>
    <name type="common">Marine rotifer</name>
    <name type="synonym">Brachionus muelleri</name>
    <dbReference type="NCBI Taxonomy" id="10195"/>
    <lineage>
        <taxon>Eukaryota</taxon>
        <taxon>Metazoa</taxon>
        <taxon>Spiralia</taxon>
        <taxon>Gnathifera</taxon>
        <taxon>Rotifera</taxon>
        <taxon>Eurotatoria</taxon>
        <taxon>Monogononta</taxon>
        <taxon>Pseudotrocha</taxon>
        <taxon>Ploima</taxon>
        <taxon>Brachionidae</taxon>
        <taxon>Brachionus</taxon>
    </lineage>
</organism>
<evidence type="ECO:0000313" key="2">
    <source>
        <dbReference type="EMBL" id="RNA15632.1"/>
    </source>
</evidence>
<accession>A0A3M7QWC0</accession>
<keyword evidence="1" id="KW-0812">Transmembrane</keyword>
<dbReference type="AlphaFoldDB" id="A0A3M7QWC0"/>
<proteinExistence type="predicted"/>
<reference evidence="2 3" key="1">
    <citation type="journal article" date="2018" name="Sci. Rep.">
        <title>Genomic signatures of local adaptation to the degree of environmental predictability in rotifers.</title>
        <authorList>
            <person name="Franch-Gras L."/>
            <person name="Hahn C."/>
            <person name="Garcia-Roger E.M."/>
            <person name="Carmona M.J."/>
            <person name="Serra M."/>
            <person name="Gomez A."/>
        </authorList>
    </citation>
    <scope>NUCLEOTIDE SEQUENCE [LARGE SCALE GENOMIC DNA]</scope>
    <source>
        <strain evidence="2">HYR1</strain>
    </source>
</reference>
<dbReference type="Proteomes" id="UP000276133">
    <property type="component" value="Unassembled WGS sequence"/>
</dbReference>
<gene>
    <name evidence="2" type="ORF">BpHYR1_018244</name>
</gene>
<comment type="caution">
    <text evidence="2">The sequence shown here is derived from an EMBL/GenBank/DDBJ whole genome shotgun (WGS) entry which is preliminary data.</text>
</comment>
<dbReference type="EMBL" id="REGN01004917">
    <property type="protein sequence ID" value="RNA15632.1"/>
    <property type="molecule type" value="Genomic_DNA"/>
</dbReference>